<protein>
    <submittedName>
        <fullName evidence="1">Uncharacterized protein</fullName>
    </submittedName>
</protein>
<gene>
    <name evidence="1" type="ORF">PHET_12433</name>
</gene>
<proteinExistence type="predicted"/>
<evidence type="ECO:0000313" key="1">
    <source>
        <dbReference type="EMBL" id="KAF5395298.1"/>
    </source>
</evidence>
<keyword evidence="2" id="KW-1185">Reference proteome</keyword>
<name>A0A8J4SFK8_9TREM</name>
<dbReference type="AlphaFoldDB" id="A0A8J4SFK8"/>
<reference evidence="1" key="1">
    <citation type="submission" date="2019-05" db="EMBL/GenBank/DDBJ databases">
        <title>Annotation for the trematode Paragonimus heterotremus.</title>
        <authorList>
            <person name="Choi Y.-J."/>
        </authorList>
    </citation>
    <scope>NUCLEOTIDE SEQUENCE</scope>
    <source>
        <strain evidence="1">LC</strain>
    </source>
</reference>
<evidence type="ECO:0000313" key="2">
    <source>
        <dbReference type="Proteomes" id="UP000748531"/>
    </source>
</evidence>
<sequence length="166" mass="18748">MASFSNVELRLFEESSFTCRTLGILLTLNVDNNRLIFFRHSEVMKEITLGSNVSISRLSMKIAGITVKKEATERALVSYFIGFESLKDLLNFLTCMKACNTSLTGCGSDLIVSSFDKRTDSWSAVQYFQFYSYLSQQQNMMQVSELLSPTSHHDGRIFCQDCKAAT</sequence>
<organism evidence="1 2">
    <name type="scientific">Paragonimus heterotremus</name>
    <dbReference type="NCBI Taxonomy" id="100268"/>
    <lineage>
        <taxon>Eukaryota</taxon>
        <taxon>Metazoa</taxon>
        <taxon>Spiralia</taxon>
        <taxon>Lophotrochozoa</taxon>
        <taxon>Platyhelminthes</taxon>
        <taxon>Trematoda</taxon>
        <taxon>Digenea</taxon>
        <taxon>Plagiorchiida</taxon>
        <taxon>Troglotremata</taxon>
        <taxon>Troglotrematidae</taxon>
        <taxon>Paragonimus</taxon>
    </lineage>
</organism>
<comment type="caution">
    <text evidence="1">The sequence shown here is derived from an EMBL/GenBank/DDBJ whole genome shotgun (WGS) entry which is preliminary data.</text>
</comment>
<dbReference type="EMBL" id="LUCH01015781">
    <property type="protein sequence ID" value="KAF5395298.1"/>
    <property type="molecule type" value="Genomic_DNA"/>
</dbReference>
<dbReference type="Proteomes" id="UP000748531">
    <property type="component" value="Unassembled WGS sequence"/>
</dbReference>
<accession>A0A8J4SFK8</accession>